<comment type="caution">
    <text evidence="3">The sequence shown here is derived from an EMBL/GenBank/DDBJ whole genome shotgun (WGS) entry which is preliminary data.</text>
</comment>
<keyword evidence="2" id="KW-0812">Transmembrane</keyword>
<evidence type="ECO:0008006" key="5">
    <source>
        <dbReference type="Google" id="ProtNLM"/>
    </source>
</evidence>
<keyword evidence="4" id="KW-1185">Reference proteome</keyword>
<evidence type="ECO:0000313" key="4">
    <source>
        <dbReference type="Proteomes" id="UP001589718"/>
    </source>
</evidence>
<gene>
    <name evidence="3" type="ORF">ACFFTU_19390</name>
</gene>
<feature type="compositionally biased region" description="Gly residues" evidence="1">
    <location>
        <begin position="79"/>
        <end position="91"/>
    </location>
</feature>
<feature type="compositionally biased region" description="Basic and acidic residues" evidence="1">
    <location>
        <begin position="1"/>
        <end position="10"/>
    </location>
</feature>
<feature type="transmembrane region" description="Helical" evidence="2">
    <location>
        <begin position="149"/>
        <end position="175"/>
    </location>
</feature>
<protein>
    <recommendedName>
        <fullName evidence="5">Integral membrane protein</fullName>
    </recommendedName>
</protein>
<organism evidence="3 4">
    <name type="scientific">Streptomyces cremeus</name>
    <dbReference type="NCBI Taxonomy" id="66881"/>
    <lineage>
        <taxon>Bacteria</taxon>
        <taxon>Bacillati</taxon>
        <taxon>Actinomycetota</taxon>
        <taxon>Actinomycetes</taxon>
        <taxon>Kitasatosporales</taxon>
        <taxon>Streptomycetaceae</taxon>
        <taxon>Streptomyces</taxon>
    </lineage>
</organism>
<evidence type="ECO:0000256" key="2">
    <source>
        <dbReference type="SAM" id="Phobius"/>
    </source>
</evidence>
<accession>A0ABV5PH72</accession>
<feature type="compositionally biased region" description="Gly residues" evidence="1">
    <location>
        <begin position="100"/>
        <end position="127"/>
    </location>
</feature>
<keyword evidence="2" id="KW-0472">Membrane</keyword>
<dbReference type="Proteomes" id="UP001589718">
    <property type="component" value="Unassembled WGS sequence"/>
</dbReference>
<feature type="transmembrane region" description="Helical" evidence="2">
    <location>
        <begin position="195"/>
        <end position="215"/>
    </location>
</feature>
<dbReference type="RefSeq" id="WP_345228858.1">
    <property type="nucleotide sequence ID" value="NZ_BAAAXE010000015.1"/>
</dbReference>
<reference evidence="3 4" key="1">
    <citation type="submission" date="2024-09" db="EMBL/GenBank/DDBJ databases">
        <authorList>
            <person name="Sun Q."/>
            <person name="Mori K."/>
        </authorList>
    </citation>
    <scope>NUCLEOTIDE SEQUENCE [LARGE SCALE GENOMIC DNA]</scope>
    <source>
        <strain evidence="3 4">JCM 4362</strain>
    </source>
</reference>
<keyword evidence="2" id="KW-1133">Transmembrane helix</keyword>
<proteinExistence type="predicted"/>
<dbReference type="EMBL" id="JBHMCR010000009">
    <property type="protein sequence ID" value="MFB9522113.1"/>
    <property type="molecule type" value="Genomic_DNA"/>
</dbReference>
<name>A0ABV5PH72_STRCM</name>
<feature type="region of interest" description="Disordered" evidence="1">
    <location>
        <begin position="1"/>
        <end position="134"/>
    </location>
</feature>
<sequence>MTDRRRDAAPSRHPFPLPQHSAGGGLLLRDRKGGGETDAAPDSSAPPRDDNPFAPPPEGTPDRPWQPRKPSGSSEDSGTGTGTGTGSGWGGQWSNRQPGRGSGGFGGPQSPGRGQNGPEGQDGGPGHGLRWDPTDPVQRRARYALLAGMWAFFFAVFTLREIALLLGALALYWGISSLRNRTEADPATSTRPQTTAAVSGLVTAGLALLIVAATFTAQLVYRDYYTCVADSLTKSAQVACNEELPKSLVPMLGVRE</sequence>
<evidence type="ECO:0000313" key="3">
    <source>
        <dbReference type="EMBL" id="MFB9522113.1"/>
    </source>
</evidence>
<evidence type="ECO:0000256" key="1">
    <source>
        <dbReference type="SAM" id="MobiDB-lite"/>
    </source>
</evidence>